<keyword evidence="12" id="KW-0413">Isomerase</keyword>
<dbReference type="InterPro" id="IPR051161">
    <property type="entry name" value="Mannose-6P_isomerase_type2"/>
</dbReference>
<dbReference type="SUPFAM" id="SSF51182">
    <property type="entry name" value="RmlC-like cupins"/>
    <property type="match status" value="1"/>
</dbReference>
<dbReference type="GO" id="GO:0009298">
    <property type="term" value="P:GDP-mannose biosynthetic process"/>
    <property type="evidence" value="ECO:0007669"/>
    <property type="project" value="TreeGrafter"/>
</dbReference>
<dbReference type="Gene3D" id="2.60.120.10">
    <property type="entry name" value="Jelly Rolls"/>
    <property type="match status" value="1"/>
</dbReference>
<feature type="domain" description="MannoseP isomerase/GMP-like beta-helix" evidence="11">
    <location>
        <begin position="299"/>
        <end position="353"/>
    </location>
</feature>
<dbReference type="PANTHER" id="PTHR46390">
    <property type="entry name" value="MANNOSE-1-PHOSPHATE GUANYLYLTRANSFERASE"/>
    <property type="match status" value="1"/>
</dbReference>
<keyword evidence="3 12" id="KW-0808">Transferase</keyword>
<dbReference type="Pfam" id="PF00483">
    <property type="entry name" value="NTP_transferase"/>
    <property type="match status" value="1"/>
</dbReference>
<dbReference type="Pfam" id="PF01050">
    <property type="entry name" value="MannoseP_isomer"/>
    <property type="match status" value="1"/>
</dbReference>
<evidence type="ECO:0000256" key="4">
    <source>
        <dbReference type="ARBA" id="ARBA00022695"/>
    </source>
</evidence>
<dbReference type="InterPro" id="IPR005835">
    <property type="entry name" value="NTP_transferase_dom"/>
</dbReference>
<dbReference type="InterPro" id="IPR001538">
    <property type="entry name" value="Man6P_isomerase-2_C"/>
</dbReference>
<comment type="caution">
    <text evidence="12">The sequence shown here is derived from an EMBL/GenBank/DDBJ whole genome shotgun (WGS) entry which is preliminary data.</text>
</comment>
<dbReference type="EC" id="2.7.7.13" evidence="2"/>
<evidence type="ECO:0000256" key="8">
    <source>
        <dbReference type="RuleBase" id="RU004190"/>
    </source>
</evidence>
<evidence type="ECO:0000256" key="2">
    <source>
        <dbReference type="ARBA" id="ARBA00012387"/>
    </source>
</evidence>
<dbReference type="InterPro" id="IPR006375">
    <property type="entry name" value="Man1P_GuaTrfase/Man6P_Isoase"/>
</dbReference>
<sequence length="476" mass="51908">MTQATERIHPVVLAGGGGTRLWPLSRQLYPKQFFPLLGEQSLLRDTLDRVGDHQRFAAPIVVCNEEHRFLVAEQLRAGGVSGEIVLEPYARNTAPAACIAALHLVEQEPEAVMLMLPSDHAITRPDAFTDSLAQAEAAARAGWLVTLGVAPSRAETGYGYIRLGGELPDVPGCAHVKHFVEKPDKATAESYLANGNYLWNSGMFLMSARTLLDEIEGLRPEILDSCQAALAGAARDLDFLRLDAAAFEANPGISLDYAVMERTARAAVVSMDAGWSDVGSWQSLWEVLEKDDAGNAIAGDVVAMGTRGCLLRGDDRLLAALGVSDLVVVATDDAVLVCPRERAQDVGGLVAELKQRARPETQTHSRIYRPWGSYRDVDLGPNFKVKRLTVAPGRRLSLQRHRHRTEHWVVVHGQAAVTCEGRTLRLGPNESTYIPRGAAHRLANPGSEPLHVIEVQSGDHLHEDDIERLDDAYGRT</sequence>
<dbReference type="Pfam" id="PF22640">
    <property type="entry name" value="ManC_GMP_beta-helix"/>
    <property type="match status" value="1"/>
</dbReference>
<dbReference type="GO" id="GO:0000271">
    <property type="term" value="P:polysaccharide biosynthetic process"/>
    <property type="evidence" value="ECO:0007669"/>
    <property type="project" value="InterPro"/>
</dbReference>
<dbReference type="InterPro" id="IPR029044">
    <property type="entry name" value="Nucleotide-diphossugar_trans"/>
</dbReference>
<evidence type="ECO:0000313" key="13">
    <source>
        <dbReference type="Proteomes" id="UP000253941"/>
    </source>
</evidence>
<evidence type="ECO:0000256" key="7">
    <source>
        <dbReference type="ARBA" id="ARBA00047343"/>
    </source>
</evidence>
<evidence type="ECO:0000256" key="3">
    <source>
        <dbReference type="ARBA" id="ARBA00022679"/>
    </source>
</evidence>
<comment type="catalytic activity">
    <reaction evidence="7">
        <text>alpha-D-mannose 1-phosphate + GTP + H(+) = GDP-alpha-D-mannose + diphosphate</text>
        <dbReference type="Rhea" id="RHEA:15229"/>
        <dbReference type="ChEBI" id="CHEBI:15378"/>
        <dbReference type="ChEBI" id="CHEBI:33019"/>
        <dbReference type="ChEBI" id="CHEBI:37565"/>
        <dbReference type="ChEBI" id="CHEBI:57527"/>
        <dbReference type="ChEBI" id="CHEBI:58409"/>
        <dbReference type="EC" id="2.7.7.13"/>
    </reaction>
</comment>
<organism evidence="12 13">
    <name type="scientific">Ferruginivarius sediminum</name>
    <dbReference type="NCBI Taxonomy" id="2661937"/>
    <lineage>
        <taxon>Bacteria</taxon>
        <taxon>Pseudomonadati</taxon>
        <taxon>Pseudomonadota</taxon>
        <taxon>Alphaproteobacteria</taxon>
        <taxon>Rhodospirillales</taxon>
        <taxon>Rhodospirillaceae</taxon>
        <taxon>Ferruginivarius</taxon>
    </lineage>
</organism>
<dbReference type="AlphaFoldDB" id="A0A369TGE0"/>
<dbReference type="GO" id="GO:0005525">
    <property type="term" value="F:GTP binding"/>
    <property type="evidence" value="ECO:0007669"/>
    <property type="project" value="UniProtKB-KW"/>
</dbReference>
<keyword evidence="13" id="KW-1185">Reference proteome</keyword>
<dbReference type="RefSeq" id="WP_114580177.1">
    <property type="nucleotide sequence ID" value="NZ_QPMH01000001.1"/>
</dbReference>
<evidence type="ECO:0000259" key="10">
    <source>
        <dbReference type="Pfam" id="PF01050"/>
    </source>
</evidence>
<proteinExistence type="inferred from homology"/>
<dbReference type="SUPFAM" id="SSF53448">
    <property type="entry name" value="Nucleotide-diphospho-sugar transferases"/>
    <property type="match status" value="1"/>
</dbReference>
<dbReference type="InterPro" id="IPR011051">
    <property type="entry name" value="RmlC_Cupin_sf"/>
</dbReference>
<evidence type="ECO:0000256" key="6">
    <source>
        <dbReference type="ARBA" id="ARBA00023134"/>
    </source>
</evidence>
<feature type="domain" description="Nucleotidyl transferase" evidence="9">
    <location>
        <begin position="10"/>
        <end position="291"/>
    </location>
</feature>
<comment type="similarity">
    <text evidence="1 8">Belongs to the mannose-6-phosphate isomerase type 2 family.</text>
</comment>
<dbReference type="PANTHER" id="PTHR46390:SF1">
    <property type="entry name" value="MANNOSE-1-PHOSPHATE GUANYLYLTRANSFERASE"/>
    <property type="match status" value="1"/>
</dbReference>
<dbReference type="EMBL" id="QPMH01000001">
    <property type="protein sequence ID" value="RDD63664.1"/>
    <property type="molecule type" value="Genomic_DNA"/>
</dbReference>
<dbReference type="FunFam" id="2.60.120.10:FF:000032">
    <property type="entry name" value="Mannose-1-phosphate guanylyltransferase/mannose-6-phosphate isomerase"/>
    <property type="match status" value="1"/>
</dbReference>
<evidence type="ECO:0000313" key="12">
    <source>
        <dbReference type="EMBL" id="RDD63664.1"/>
    </source>
</evidence>
<protein>
    <recommendedName>
        <fullName evidence="2">mannose-1-phosphate guanylyltransferase</fullName>
        <ecNumber evidence="2">2.7.7.13</ecNumber>
    </recommendedName>
</protein>
<evidence type="ECO:0000259" key="9">
    <source>
        <dbReference type="Pfam" id="PF00483"/>
    </source>
</evidence>
<dbReference type="GO" id="GO:0016853">
    <property type="term" value="F:isomerase activity"/>
    <property type="evidence" value="ECO:0007669"/>
    <property type="project" value="UniProtKB-KW"/>
</dbReference>
<feature type="domain" description="Mannose-6-phosphate isomerase type II C-terminal" evidence="10">
    <location>
        <begin position="358"/>
        <end position="471"/>
    </location>
</feature>
<keyword evidence="5" id="KW-0547">Nucleotide-binding</keyword>
<keyword evidence="4 12" id="KW-0548">Nucleotidyltransferase</keyword>
<gene>
    <name evidence="12" type="ORF">DRB17_00310</name>
</gene>
<evidence type="ECO:0000256" key="1">
    <source>
        <dbReference type="ARBA" id="ARBA00006115"/>
    </source>
</evidence>
<dbReference type="NCBIfam" id="TIGR01479">
    <property type="entry name" value="GMP_PMI"/>
    <property type="match status" value="1"/>
</dbReference>
<dbReference type="GO" id="GO:0004475">
    <property type="term" value="F:mannose-1-phosphate guanylyltransferase (GTP) activity"/>
    <property type="evidence" value="ECO:0007669"/>
    <property type="project" value="UniProtKB-EC"/>
</dbReference>
<accession>A0A369TGE0</accession>
<evidence type="ECO:0000259" key="11">
    <source>
        <dbReference type="Pfam" id="PF22640"/>
    </source>
</evidence>
<dbReference type="CDD" id="cd02509">
    <property type="entry name" value="GDP-M1P_Guanylyltransferase"/>
    <property type="match status" value="1"/>
</dbReference>
<dbReference type="Proteomes" id="UP000253941">
    <property type="component" value="Unassembled WGS sequence"/>
</dbReference>
<dbReference type="InterPro" id="IPR049577">
    <property type="entry name" value="GMPP_N"/>
</dbReference>
<reference evidence="12 13" key="1">
    <citation type="submission" date="2018-07" db="EMBL/GenBank/DDBJ databases">
        <title>Venubactetium sediminum gen. nov., sp. nov., isolated from a marine solar saltern.</title>
        <authorList>
            <person name="Wang S."/>
        </authorList>
    </citation>
    <scope>NUCLEOTIDE SEQUENCE [LARGE SCALE GENOMIC DNA]</scope>
    <source>
        <strain evidence="12 13">WD2A32</strain>
    </source>
</reference>
<dbReference type="Gene3D" id="3.90.550.10">
    <property type="entry name" value="Spore Coat Polysaccharide Biosynthesis Protein SpsA, Chain A"/>
    <property type="match status" value="1"/>
</dbReference>
<name>A0A369TGE0_9PROT</name>
<dbReference type="FunFam" id="3.90.550.10:FF:000046">
    <property type="entry name" value="Mannose-1-phosphate guanylyltransferase (GDP)"/>
    <property type="match status" value="1"/>
</dbReference>
<dbReference type="InterPro" id="IPR054566">
    <property type="entry name" value="ManC/GMP-like_b-helix"/>
</dbReference>
<keyword evidence="6" id="KW-0342">GTP-binding</keyword>
<evidence type="ECO:0000256" key="5">
    <source>
        <dbReference type="ARBA" id="ARBA00022741"/>
    </source>
</evidence>
<dbReference type="InterPro" id="IPR014710">
    <property type="entry name" value="RmlC-like_jellyroll"/>
</dbReference>
<dbReference type="CDD" id="cd02213">
    <property type="entry name" value="cupin_PMI_typeII_C"/>
    <property type="match status" value="1"/>
</dbReference>